<dbReference type="Pfam" id="PF07362">
    <property type="entry name" value="CcdA"/>
    <property type="match status" value="1"/>
</dbReference>
<protein>
    <submittedName>
        <fullName evidence="2">Post-segregation antitoxin CcdA</fullName>
    </submittedName>
</protein>
<sequence length="81" mass="8736">MRTTTTQGSARKATNVTLGETLLAEAKSLKINISQAAEAGLARAVAERRAELWLAENREALDSSNAYVEANGLPLARYRGF</sequence>
<keyword evidence="3" id="KW-1185">Reference proteome</keyword>
<dbReference type="RefSeq" id="WP_169259514.1">
    <property type="nucleotide sequence ID" value="NZ_WTVQ01000007.1"/>
</dbReference>
<gene>
    <name evidence="2" type="ORF">GPA25_06285</name>
</gene>
<evidence type="ECO:0000313" key="3">
    <source>
        <dbReference type="Proteomes" id="UP000648984"/>
    </source>
</evidence>
<dbReference type="Proteomes" id="UP000648984">
    <property type="component" value="Unassembled WGS sequence"/>
</dbReference>
<reference evidence="2 3" key="1">
    <citation type="submission" date="2019-12" db="EMBL/GenBank/DDBJ databases">
        <title>Comparative genomics gives insights into the taxonomy of the Azoarcus-Aromatoleum group and reveals separate origins of nif in the plant-associated Azoarcus and non-plant-associated Aromatoleum sub-groups.</title>
        <authorList>
            <person name="Lafos M."/>
            <person name="Maluk M."/>
            <person name="Batista M."/>
            <person name="Junghare M."/>
            <person name="Carmona M."/>
            <person name="Faoro H."/>
            <person name="Cruz L.M."/>
            <person name="Battistoni F."/>
            <person name="De Souza E."/>
            <person name="Pedrosa F."/>
            <person name="Chen W.-M."/>
            <person name="Poole P.S."/>
            <person name="Dixon R.A."/>
            <person name="James E.K."/>
        </authorList>
    </citation>
    <scope>NUCLEOTIDE SEQUENCE [LARGE SCALE GENOMIC DNA]</scope>
    <source>
        <strain evidence="2 3">22Lin</strain>
    </source>
</reference>
<evidence type="ECO:0000256" key="1">
    <source>
        <dbReference type="ARBA" id="ARBA00022649"/>
    </source>
</evidence>
<organism evidence="2 3">
    <name type="scientific">Aromatoleum diolicum</name>
    <dbReference type="NCBI Taxonomy" id="75796"/>
    <lineage>
        <taxon>Bacteria</taxon>
        <taxon>Pseudomonadati</taxon>
        <taxon>Pseudomonadota</taxon>
        <taxon>Betaproteobacteria</taxon>
        <taxon>Rhodocyclales</taxon>
        <taxon>Rhodocyclaceae</taxon>
        <taxon>Aromatoleum</taxon>
    </lineage>
</organism>
<dbReference type="EMBL" id="WTVQ01000007">
    <property type="protein sequence ID" value="NMG74365.1"/>
    <property type="molecule type" value="Genomic_DNA"/>
</dbReference>
<evidence type="ECO:0000313" key="2">
    <source>
        <dbReference type="EMBL" id="NMG74365.1"/>
    </source>
</evidence>
<dbReference type="InterPro" id="IPR009956">
    <property type="entry name" value="Post-segregation_anti-tox_CcdA"/>
</dbReference>
<name>A0ABX1QB75_9RHOO</name>
<proteinExistence type="predicted"/>
<keyword evidence="1" id="KW-1277">Toxin-antitoxin system</keyword>
<comment type="caution">
    <text evidence="2">The sequence shown here is derived from an EMBL/GenBank/DDBJ whole genome shotgun (WGS) entry which is preliminary data.</text>
</comment>
<accession>A0ABX1QB75</accession>